<name>A0A2P2PWE6_RHIMU</name>
<evidence type="ECO:0000313" key="1">
    <source>
        <dbReference type="EMBL" id="MBX59072.1"/>
    </source>
</evidence>
<proteinExistence type="predicted"/>
<protein>
    <submittedName>
        <fullName evidence="1">Uncharacterized protein</fullName>
    </submittedName>
</protein>
<dbReference type="AlphaFoldDB" id="A0A2P2PWE6"/>
<sequence length="39" mass="4906">MMMRELTFLILARLKPPREFHVQYPKCPVHHFIERKILW</sequence>
<dbReference type="EMBL" id="GGEC01078588">
    <property type="protein sequence ID" value="MBX59072.1"/>
    <property type="molecule type" value="Transcribed_RNA"/>
</dbReference>
<organism evidence="1">
    <name type="scientific">Rhizophora mucronata</name>
    <name type="common">Asiatic mangrove</name>
    <dbReference type="NCBI Taxonomy" id="61149"/>
    <lineage>
        <taxon>Eukaryota</taxon>
        <taxon>Viridiplantae</taxon>
        <taxon>Streptophyta</taxon>
        <taxon>Embryophyta</taxon>
        <taxon>Tracheophyta</taxon>
        <taxon>Spermatophyta</taxon>
        <taxon>Magnoliopsida</taxon>
        <taxon>eudicotyledons</taxon>
        <taxon>Gunneridae</taxon>
        <taxon>Pentapetalae</taxon>
        <taxon>rosids</taxon>
        <taxon>fabids</taxon>
        <taxon>Malpighiales</taxon>
        <taxon>Rhizophoraceae</taxon>
        <taxon>Rhizophora</taxon>
    </lineage>
</organism>
<accession>A0A2P2PWE6</accession>
<reference evidence="1" key="1">
    <citation type="submission" date="2018-02" db="EMBL/GenBank/DDBJ databases">
        <title>Rhizophora mucronata_Transcriptome.</title>
        <authorList>
            <person name="Meera S.P."/>
            <person name="Sreeshan A."/>
            <person name="Augustine A."/>
        </authorList>
    </citation>
    <scope>NUCLEOTIDE SEQUENCE</scope>
    <source>
        <tissue evidence="1">Leaf</tissue>
    </source>
</reference>